<name>A0A2W1J8L7_9CYAN</name>
<dbReference type="AlphaFoldDB" id="A0A2W1J8L7"/>
<dbReference type="RefSeq" id="WP_110988810.1">
    <property type="nucleotide sequence ID" value="NZ_CAWNWM010000031.1"/>
</dbReference>
<dbReference type="Proteomes" id="UP000248857">
    <property type="component" value="Unassembled WGS sequence"/>
</dbReference>
<evidence type="ECO:0000313" key="1">
    <source>
        <dbReference type="EMBL" id="PZD70660.1"/>
    </source>
</evidence>
<sequence length="159" mass="18565">MPRKANEKCRRCAKQGVDVAKAKECWVGQKCHVRRASYRRRDRRNRERRDLYAVETGKVIPEQTVEPPIKPAAYRYFYRERVDAPVHAIQFDLWVGQERVRIEEPVHTLGWKKADVTRHSLRVLKSFSGDLVGGVLLQFEDEMDIHPSECPVRPCPLCP</sequence>
<gene>
    <name evidence="1" type="ORF">C1752_10381</name>
</gene>
<organism evidence="1 2">
    <name type="scientific">Acaryochloris thomasi RCC1774</name>
    <dbReference type="NCBI Taxonomy" id="1764569"/>
    <lineage>
        <taxon>Bacteria</taxon>
        <taxon>Bacillati</taxon>
        <taxon>Cyanobacteriota</taxon>
        <taxon>Cyanophyceae</taxon>
        <taxon>Acaryochloridales</taxon>
        <taxon>Acaryochloridaceae</taxon>
        <taxon>Acaryochloris</taxon>
        <taxon>Acaryochloris thomasi</taxon>
    </lineage>
</organism>
<reference evidence="1 2" key="1">
    <citation type="journal article" date="2018" name="Sci. Rep.">
        <title>A novel species of the marine cyanobacterium Acaryochloris with a unique pigment content and lifestyle.</title>
        <authorList>
            <person name="Partensky F."/>
            <person name="Six C."/>
            <person name="Ratin M."/>
            <person name="Garczarek L."/>
            <person name="Vaulot D."/>
            <person name="Probert I."/>
            <person name="Calteau A."/>
            <person name="Gourvil P."/>
            <person name="Marie D."/>
            <person name="Grebert T."/>
            <person name="Bouchier C."/>
            <person name="Le Panse S."/>
            <person name="Gachenot M."/>
            <person name="Rodriguez F."/>
            <person name="Garrido J.L."/>
        </authorList>
    </citation>
    <scope>NUCLEOTIDE SEQUENCE [LARGE SCALE GENOMIC DNA]</scope>
    <source>
        <strain evidence="1 2">RCC1774</strain>
    </source>
</reference>
<proteinExistence type="predicted"/>
<evidence type="ECO:0000313" key="2">
    <source>
        <dbReference type="Proteomes" id="UP000248857"/>
    </source>
</evidence>
<accession>A0A2W1J8L7</accession>
<comment type="caution">
    <text evidence="1">The sequence shown here is derived from an EMBL/GenBank/DDBJ whole genome shotgun (WGS) entry which is preliminary data.</text>
</comment>
<dbReference type="EMBL" id="PQWO01000031">
    <property type="protein sequence ID" value="PZD70660.1"/>
    <property type="molecule type" value="Genomic_DNA"/>
</dbReference>
<keyword evidence="2" id="KW-1185">Reference proteome</keyword>
<protein>
    <submittedName>
        <fullName evidence="1">Uncharacterized protein</fullName>
    </submittedName>
</protein>
<dbReference type="OrthoDB" id="528961at2"/>